<dbReference type="InterPro" id="IPR011856">
    <property type="entry name" value="tRNA_endonuc-like_dom_sf"/>
</dbReference>
<keyword evidence="4" id="KW-0456">Lyase</keyword>
<dbReference type="SUPFAM" id="SSF53032">
    <property type="entry name" value="tRNA-intron endonuclease catalytic domain-like"/>
    <property type="match status" value="1"/>
</dbReference>
<evidence type="ECO:0000256" key="2">
    <source>
        <dbReference type="ARBA" id="ARBA00012573"/>
    </source>
</evidence>
<name>A0A0G4EZL5_9ALVE</name>
<organism evidence="7">
    <name type="scientific">Chromera velia CCMP2878</name>
    <dbReference type="NCBI Taxonomy" id="1169474"/>
    <lineage>
        <taxon>Eukaryota</taxon>
        <taxon>Sar</taxon>
        <taxon>Alveolata</taxon>
        <taxon>Colpodellida</taxon>
        <taxon>Chromeraceae</taxon>
        <taxon>Chromera</taxon>
    </lineage>
</organism>
<dbReference type="Pfam" id="PF01974">
    <property type="entry name" value="tRNA_int_endo"/>
    <property type="match status" value="1"/>
</dbReference>
<dbReference type="Gene3D" id="3.40.1350.10">
    <property type="match status" value="1"/>
</dbReference>
<evidence type="ECO:0000313" key="7">
    <source>
        <dbReference type="EMBL" id="CEM04924.1"/>
    </source>
</evidence>
<dbReference type="VEuPathDB" id="CryptoDB:Cvel_14449"/>
<comment type="catalytic activity">
    <reaction evidence="5">
        <text>pretRNA = a 3'-half-tRNA molecule with a 5'-OH end + a 5'-half-tRNA molecule with a 2',3'-cyclic phosphate end + an intron with a 2',3'-cyclic phosphate and a 5'-hydroxyl terminus.</text>
        <dbReference type="EC" id="4.6.1.16"/>
    </reaction>
</comment>
<evidence type="ECO:0000256" key="3">
    <source>
        <dbReference type="ARBA" id="ARBA00022694"/>
    </source>
</evidence>
<dbReference type="EMBL" id="CDMZ01000031">
    <property type="protein sequence ID" value="CEM04924.1"/>
    <property type="molecule type" value="Genomic_DNA"/>
</dbReference>
<evidence type="ECO:0000256" key="4">
    <source>
        <dbReference type="ARBA" id="ARBA00023239"/>
    </source>
</evidence>
<dbReference type="InterPro" id="IPR006677">
    <property type="entry name" value="tRNA_intron_Endonuc_cat-like"/>
</dbReference>
<dbReference type="InterPro" id="IPR036167">
    <property type="entry name" value="tRNA_intron_Endo_cat-like_sf"/>
</dbReference>
<dbReference type="GO" id="GO:0000379">
    <property type="term" value="P:tRNA-type intron splice site recognition and cleavage"/>
    <property type="evidence" value="ECO:0007669"/>
    <property type="project" value="TreeGrafter"/>
</dbReference>
<dbReference type="PANTHER" id="PTHR13070">
    <property type="entry name" value="TRNA-SPLICING ENDONUCLEASE SUBUNIT SEN34-RELATED"/>
    <property type="match status" value="1"/>
</dbReference>
<dbReference type="EC" id="4.6.1.16" evidence="2"/>
<evidence type="ECO:0000259" key="6">
    <source>
        <dbReference type="Pfam" id="PF01974"/>
    </source>
</evidence>
<comment type="similarity">
    <text evidence="1">Belongs to the tRNA-intron endonuclease family.</text>
</comment>
<keyword evidence="3" id="KW-0819">tRNA processing</keyword>
<gene>
    <name evidence="7" type="ORF">Cvel_14449</name>
</gene>
<dbReference type="CDD" id="cd22363">
    <property type="entry name" value="tRNA-intron_lyase_C"/>
    <property type="match status" value="1"/>
</dbReference>
<evidence type="ECO:0000256" key="5">
    <source>
        <dbReference type="ARBA" id="ARBA00034031"/>
    </source>
</evidence>
<sequence>MERLSVERQIEGDALLWDWRLALRLRESEDGSLVAQGTGTMATACQSNKNLGAPFVLPSFHRLPLNAKLPLADREEPGRSSVPTNKRQAVVRKLQSLGFSCLEGLKYGADLVVYEGDPSLVHGFFLCHCLDVSKGEKASPLQMVQWSRTAASVKKRVVLAFVEDQNSGSRIQFVQLTRDEEDN</sequence>
<reference evidence="7" key="1">
    <citation type="submission" date="2014-11" db="EMBL/GenBank/DDBJ databases">
        <authorList>
            <person name="Otto D Thomas"/>
            <person name="Naeem Raeece"/>
        </authorList>
    </citation>
    <scope>NUCLEOTIDE SEQUENCE</scope>
</reference>
<accession>A0A0G4EZL5</accession>
<feature type="domain" description="tRNA intron endonuclease catalytic" evidence="6">
    <location>
        <begin position="87"/>
        <end position="166"/>
    </location>
</feature>
<evidence type="ECO:0000256" key="1">
    <source>
        <dbReference type="ARBA" id="ARBA00008078"/>
    </source>
</evidence>
<dbReference type="AlphaFoldDB" id="A0A0G4EZL5"/>
<dbReference type="GO" id="GO:0003676">
    <property type="term" value="F:nucleic acid binding"/>
    <property type="evidence" value="ECO:0007669"/>
    <property type="project" value="InterPro"/>
</dbReference>
<dbReference type="GO" id="GO:0000213">
    <property type="term" value="F:tRNA-intron lyase activity"/>
    <property type="evidence" value="ECO:0007669"/>
    <property type="project" value="UniProtKB-EC"/>
</dbReference>
<proteinExistence type="inferred from homology"/>
<dbReference type="GO" id="GO:0005634">
    <property type="term" value="C:nucleus"/>
    <property type="evidence" value="ECO:0007669"/>
    <property type="project" value="UniProtKB-ARBA"/>
</dbReference>
<protein>
    <recommendedName>
        <fullName evidence="2">tRNA-intron lyase</fullName>
        <ecNumber evidence="2">4.6.1.16</ecNumber>
    </recommendedName>
</protein>
<dbReference type="PhylomeDB" id="A0A0G4EZL5"/>
<dbReference type="PANTHER" id="PTHR13070:SF0">
    <property type="entry name" value="TRNA-SPLICING ENDONUCLEASE SUBUNIT SEN34"/>
    <property type="match status" value="1"/>
</dbReference>